<evidence type="ECO:0000313" key="12">
    <source>
        <dbReference type="Proteomes" id="UP000422822"/>
    </source>
</evidence>
<evidence type="ECO:0000256" key="7">
    <source>
        <dbReference type="ARBA" id="ARBA00023136"/>
    </source>
</evidence>
<evidence type="ECO:0000256" key="3">
    <source>
        <dbReference type="ARBA" id="ARBA00007681"/>
    </source>
</evidence>
<protein>
    <recommendedName>
        <fullName evidence="10">ATP synthase gamma chain</fullName>
    </recommendedName>
    <alternativeName>
        <fullName evidence="10">ATP synthase F1 sector gamma subunit</fullName>
    </alternativeName>
    <alternativeName>
        <fullName evidence="10">F-ATPase gamma subunit</fullName>
    </alternativeName>
</protein>
<dbReference type="Pfam" id="PF00231">
    <property type="entry name" value="ATP-synt"/>
    <property type="match status" value="1"/>
</dbReference>
<evidence type="ECO:0000256" key="6">
    <source>
        <dbReference type="ARBA" id="ARBA00023065"/>
    </source>
</evidence>
<organism evidence="11 12">
    <name type="scientific">Ehrlichia ruminantium</name>
    <name type="common">heartwater rickettsia</name>
    <name type="synonym">Cowdria ruminantium</name>
    <dbReference type="NCBI Taxonomy" id="779"/>
    <lineage>
        <taxon>Bacteria</taxon>
        <taxon>Pseudomonadati</taxon>
        <taxon>Pseudomonadota</taxon>
        <taxon>Alphaproteobacteria</taxon>
        <taxon>Rickettsiales</taxon>
        <taxon>Anaplasmataceae</taxon>
        <taxon>Ehrlichia</taxon>
    </lineage>
</organism>
<keyword evidence="7 10" id="KW-0472">Membrane</keyword>
<evidence type="ECO:0000256" key="4">
    <source>
        <dbReference type="ARBA" id="ARBA00022448"/>
    </source>
</evidence>
<dbReference type="GO" id="GO:0042777">
    <property type="term" value="P:proton motive force-driven plasma membrane ATP synthesis"/>
    <property type="evidence" value="ECO:0007669"/>
    <property type="project" value="UniProtKB-UniRule"/>
</dbReference>
<dbReference type="SUPFAM" id="SSF52943">
    <property type="entry name" value="ATP synthase (F1-ATPase), gamma subunit"/>
    <property type="match status" value="1"/>
</dbReference>
<dbReference type="AlphaFoldDB" id="A0AAE6UIH4"/>
<evidence type="ECO:0000256" key="9">
    <source>
        <dbReference type="ARBA" id="ARBA00023310"/>
    </source>
</evidence>
<comment type="subunit">
    <text evidence="10">F-type ATPases have 2 components, CF(1) - the catalytic core - and CF(0) - the membrane proton channel. CF(1) has five subunits: alpha(3), beta(3), gamma(1), delta(1), epsilon(1). CF(0) has three main subunits: a, b and c.</text>
</comment>
<evidence type="ECO:0000256" key="5">
    <source>
        <dbReference type="ARBA" id="ARBA00022781"/>
    </source>
</evidence>
<accession>A0AAE6UIH4</accession>
<dbReference type="CDD" id="cd12151">
    <property type="entry name" value="F1-ATPase_gamma"/>
    <property type="match status" value="1"/>
</dbReference>
<dbReference type="PANTHER" id="PTHR11693:SF22">
    <property type="entry name" value="ATP SYNTHASE SUBUNIT GAMMA, MITOCHONDRIAL"/>
    <property type="match status" value="1"/>
</dbReference>
<dbReference type="GO" id="GO:0045259">
    <property type="term" value="C:proton-transporting ATP synthase complex"/>
    <property type="evidence" value="ECO:0007669"/>
    <property type="project" value="UniProtKB-KW"/>
</dbReference>
<dbReference type="PANTHER" id="PTHR11693">
    <property type="entry name" value="ATP SYNTHASE GAMMA CHAIN"/>
    <property type="match status" value="1"/>
</dbReference>
<evidence type="ECO:0000256" key="1">
    <source>
        <dbReference type="ARBA" id="ARBA00003456"/>
    </source>
</evidence>
<keyword evidence="12" id="KW-1185">Reference proteome</keyword>
<comment type="similarity">
    <text evidence="3 10">Belongs to the ATPase gamma chain family.</text>
</comment>
<keyword evidence="5 10" id="KW-0375">Hydrogen ion transport</keyword>
<name>A0AAE6UIH4_EHRRU</name>
<dbReference type="NCBIfam" id="TIGR01146">
    <property type="entry name" value="ATPsyn_F1gamma"/>
    <property type="match status" value="1"/>
</dbReference>
<dbReference type="GO" id="GO:0046933">
    <property type="term" value="F:proton-transporting ATP synthase activity, rotational mechanism"/>
    <property type="evidence" value="ECO:0007669"/>
    <property type="project" value="UniProtKB-UniRule"/>
</dbReference>
<sequence>MANLKALFLRMKSVRSIQKTTKVMQMISAAKLRQAQQRLYHAKRHMLEIKKVIDINVSDDKVCSDLHNKKDILLVIMSSDRGLCGSFNNMIVKFAKSYIEELESTGKNVKLLFFGKIAYSMMYNQYSSKILSVFSNIHSITDFLSFKLFLYRIGIDFDQFISVMMLFNKFYTTILQKPAVEQFIPYNIDVSLSLQEHYQYEPSYFNVLSTMSLGYILNLMYIAFLENCASEHSSRVIAMESANNNTKEMLNKLVLQYNRSRQAAITTDLIEVISGFESLGNQ</sequence>
<comment type="function">
    <text evidence="1 10">Produces ATP from ADP in the presence of a proton gradient across the membrane. The gamma chain is believed to be important in regulating ATPase activity and the flow of protons through the CF(0) complex.</text>
</comment>
<evidence type="ECO:0000256" key="10">
    <source>
        <dbReference type="HAMAP-Rule" id="MF_00815"/>
    </source>
</evidence>
<dbReference type="EMBL" id="CP033455">
    <property type="protein sequence ID" value="QGR03387.1"/>
    <property type="molecule type" value="Genomic_DNA"/>
</dbReference>
<reference evidence="11 12" key="1">
    <citation type="submission" date="2018-10" db="EMBL/GenBank/DDBJ databases">
        <title>Propagation and draft genome sequences of three atypical Erhlichia ruminantium isolates.</title>
        <authorList>
            <person name="Liebenberg J."/>
            <person name="Steyn H."/>
            <person name="Josemans A."/>
            <person name="Zweygarth E."/>
        </authorList>
    </citation>
    <scope>NUCLEOTIDE SEQUENCE [LARGE SCALE GENOMIC DNA]</scope>
    <source>
        <strain evidence="11 12">Omatjenne</strain>
    </source>
</reference>
<dbReference type="GO" id="GO:0005886">
    <property type="term" value="C:plasma membrane"/>
    <property type="evidence" value="ECO:0007669"/>
    <property type="project" value="UniProtKB-SubCell"/>
</dbReference>
<dbReference type="Gene3D" id="1.10.287.80">
    <property type="entry name" value="ATP synthase, gamma subunit, helix hairpin domain"/>
    <property type="match status" value="1"/>
</dbReference>
<dbReference type="HAMAP" id="MF_00815">
    <property type="entry name" value="ATP_synth_gamma_bact"/>
    <property type="match status" value="1"/>
</dbReference>
<proteinExistence type="inferred from homology"/>
<evidence type="ECO:0000256" key="8">
    <source>
        <dbReference type="ARBA" id="ARBA00023196"/>
    </source>
</evidence>
<gene>
    <name evidence="10" type="primary">atpG</name>
    <name evidence="11" type="ORF">EDL80_02170</name>
</gene>
<dbReference type="Proteomes" id="UP000422822">
    <property type="component" value="Chromosome"/>
</dbReference>
<comment type="subcellular location">
    <subcellularLocation>
        <location evidence="10">Cell membrane</location>
        <topology evidence="10">Peripheral membrane protein</topology>
    </subcellularLocation>
    <subcellularLocation>
        <location evidence="2">Membrane</location>
        <topology evidence="2">Peripheral membrane protein</topology>
    </subcellularLocation>
</comment>
<dbReference type="InterPro" id="IPR000131">
    <property type="entry name" value="ATP_synth_F1_gsu"/>
</dbReference>
<dbReference type="Gene3D" id="3.40.1380.10">
    <property type="match status" value="1"/>
</dbReference>
<keyword evidence="10" id="KW-1003">Cell membrane</keyword>
<evidence type="ECO:0000313" key="11">
    <source>
        <dbReference type="EMBL" id="QGR03387.1"/>
    </source>
</evidence>
<dbReference type="InterPro" id="IPR035968">
    <property type="entry name" value="ATP_synth_F1_ATPase_gsu"/>
</dbReference>
<dbReference type="GO" id="GO:0005524">
    <property type="term" value="F:ATP binding"/>
    <property type="evidence" value="ECO:0007669"/>
    <property type="project" value="UniProtKB-UniRule"/>
</dbReference>
<keyword evidence="8 10" id="KW-0139">CF(1)</keyword>
<keyword evidence="4 10" id="KW-0813">Transport</keyword>
<evidence type="ECO:0000256" key="2">
    <source>
        <dbReference type="ARBA" id="ARBA00004170"/>
    </source>
</evidence>
<dbReference type="PRINTS" id="PR00126">
    <property type="entry name" value="ATPASEGAMMA"/>
</dbReference>
<keyword evidence="6 10" id="KW-0406">Ion transport</keyword>
<dbReference type="RefSeq" id="WP_158406566.1">
    <property type="nucleotide sequence ID" value="NZ_CP033454.1"/>
</dbReference>
<keyword evidence="9 10" id="KW-0066">ATP synthesis</keyword>